<dbReference type="PANTHER" id="PTHR10138:SF0">
    <property type="entry name" value="TRYPTOPHAN 2,3-DIOXYGENASE"/>
    <property type="match status" value="1"/>
</dbReference>
<dbReference type="Proteomes" id="UP000816034">
    <property type="component" value="Unassembled WGS sequence"/>
</dbReference>
<keyword evidence="2" id="KW-1185">Reference proteome</keyword>
<proteinExistence type="predicted"/>
<reference evidence="1 2" key="1">
    <citation type="journal article" date="2018" name="BMC Genomics">
        <title>The genome of Naegleria lovaniensis, the basis for a comparative approach to unravel pathogenicity factors of the human pathogenic amoeba N. fowleri.</title>
        <authorList>
            <person name="Liechti N."/>
            <person name="Schurch N."/>
            <person name="Bruggmann R."/>
            <person name="Wittwer M."/>
        </authorList>
    </citation>
    <scope>NUCLEOTIDE SEQUENCE [LARGE SCALE GENOMIC DNA]</scope>
    <source>
        <strain evidence="1 2">ATCC 30569</strain>
    </source>
</reference>
<dbReference type="PANTHER" id="PTHR10138">
    <property type="entry name" value="TRYPTOPHAN 2,3-DIOXYGENASE"/>
    <property type="match status" value="1"/>
</dbReference>
<dbReference type="GO" id="GO:0046872">
    <property type="term" value="F:metal ion binding"/>
    <property type="evidence" value="ECO:0007669"/>
    <property type="project" value="InterPro"/>
</dbReference>
<dbReference type="GO" id="GO:0004833">
    <property type="term" value="F:L-tryptophan 2,3-dioxygenase activity"/>
    <property type="evidence" value="ECO:0007669"/>
    <property type="project" value="InterPro"/>
</dbReference>
<dbReference type="InterPro" id="IPR037217">
    <property type="entry name" value="Trp/Indoleamine_2_3_dOase-like"/>
</dbReference>
<dbReference type="Gene3D" id="1.10.287.3810">
    <property type="match status" value="1"/>
</dbReference>
<evidence type="ECO:0008006" key="3">
    <source>
        <dbReference type="Google" id="ProtNLM"/>
    </source>
</evidence>
<dbReference type="GO" id="GO:0019442">
    <property type="term" value="P:L-tryptophan catabolic process to acetyl-CoA"/>
    <property type="evidence" value="ECO:0007669"/>
    <property type="project" value="TreeGrafter"/>
</dbReference>
<dbReference type="Gene3D" id="1.20.58.480">
    <property type="match status" value="1"/>
</dbReference>
<evidence type="ECO:0000313" key="2">
    <source>
        <dbReference type="Proteomes" id="UP000816034"/>
    </source>
</evidence>
<dbReference type="GO" id="GO:0020037">
    <property type="term" value="F:heme binding"/>
    <property type="evidence" value="ECO:0007669"/>
    <property type="project" value="InterPro"/>
</dbReference>
<name>A0AA88H428_NAELO</name>
<accession>A0AA88H428</accession>
<gene>
    <name evidence="1" type="ORF">C9374_003887</name>
</gene>
<dbReference type="InterPro" id="IPR004981">
    <property type="entry name" value="Trp_2_3_dOase"/>
</dbReference>
<dbReference type="GO" id="GO:0019441">
    <property type="term" value="P:L-tryptophan catabolic process to kynurenine"/>
    <property type="evidence" value="ECO:0007669"/>
    <property type="project" value="InterPro"/>
</dbReference>
<dbReference type="EMBL" id="PYSW02000001">
    <property type="protein sequence ID" value="KAG2394123.1"/>
    <property type="molecule type" value="Genomic_DNA"/>
</dbReference>
<protein>
    <recommendedName>
        <fullName evidence="3">Tryptophan 2,3-dioxygenase</fullName>
    </recommendedName>
</protein>
<dbReference type="RefSeq" id="XP_044556017.1">
    <property type="nucleotide sequence ID" value="XM_044693464.1"/>
</dbReference>
<sequence length="424" mass="49533">MQSQANISHDQIRRKVYSINRNVDVNHAVPLTYDNYIRAPELIQFQYPEFKGGLNHHDEHLFIVIHQGFEIWFKQILFEIDSAVSIMKDPTLFVEQLAIESVHEKITRAGLIMKTIIPFFDVMETMHPLSFLEFRDFLGPGSGMQSIQMREIETTLGVRHEDRVHIPKEMKMASQCPLGYGASNHDDESVIDENMTAQMKKLSERYHSESTTVKSLIHSWLEKCIHPMVPENFEEKFLQSVCQCFKFQRLRWRDTKEWHDYDEKAMELEKEKVKNWINGNTATTSHHVLDKCPMMAMTQNQVQNRHDIAVTNENGSADSSKKRRLAILFIMCYRHIPGISHLSKLIDSLLSFEEQLLLWRNRHVKLVENYMGTKIGTGGLGLKYLNDTLGMRIFDELWQARSYYVATSWLPELKEGSNQTFQFC</sequence>
<dbReference type="SUPFAM" id="SSF140959">
    <property type="entry name" value="Indolic compounds 2,3-dioxygenase-like"/>
    <property type="match status" value="1"/>
</dbReference>
<dbReference type="GeneID" id="68096342"/>
<organism evidence="1 2">
    <name type="scientific">Naegleria lovaniensis</name>
    <name type="common">Amoeba</name>
    <dbReference type="NCBI Taxonomy" id="51637"/>
    <lineage>
        <taxon>Eukaryota</taxon>
        <taxon>Discoba</taxon>
        <taxon>Heterolobosea</taxon>
        <taxon>Tetramitia</taxon>
        <taxon>Eutetramitia</taxon>
        <taxon>Vahlkampfiidae</taxon>
        <taxon>Naegleria</taxon>
    </lineage>
</organism>
<dbReference type="AlphaFoldDB" id="A0AA88H428"/>
<comment type="caution">
    <text evidence="1">The sequence shown here is derived from an EMBL/GenBank/DDBJ whole genome shotgun (WGS) entry which is preliminary data.</text>
</comment>
<evidence type="ECO:0000313" key="1">
    <source>
        <dbReference type="EMBL" id="KAG2394123.1"/>
    </source>
</evidence>
<dbReference type="Pfam" id="PF03301">
    <property type="entry name" value="Trp_dioxygenase"/>
    <property type="match status" value="1"/>
</dbReference>